<proteinExistence type="predicted"/>
<sequence length="180" mass="19659">MFYRLLLCLSLLCGFSFPVHAQTDIGRVQVDPSPYSSLKELVKKCDLIVVAWVDSAHEAYPTGRTIPQGKIVNYTQSLHVKTAIKGSSTRLLTVISTGVEPLPDAASPLNLQYPGPLAEGNYLLFLRKVSGSQLYSTAGLWQGVYPIYQGKTIALTNLGFSELNQLSQEEVVGKITALSR</sequence>
<gene>
    <name evidence="2" type="ORF">BP422_10575</name>
</gene>
<dbReference type="AlphaFoldDB" id="A0A220MFX1"/>
<evidence type="ECO:0000313" key="3">
    <source>
        <dbReference type="Proteomes" id="UP000197781"/>
    </source>
</evidence>
<dbReference type="RefSeq" id="WP_088907740.1">
    <property type="nucleotide sequence ID" value="NZ_CP018145.1"/>
</dbReference>
<organism evidence="2 3">
    <name type="scientific">Brevibacillus formosus</name>
    <dbReference type="NCBI Taxonomy" id="54913"/>
    <lineage>
        <taxon>Bacteria</taxon>
        <taxon>Bacillati</taxon>
        <taxon>Bacillota</taxon>
        <taxon>Bacilli</taxon>
        <taxon>Bacillales</taxon>
        <taxon>Paenibacillaceae</taxon>
        <taxon>Brevibacillus</taxon>
    </lineage>
</organism>
<evidence type="ECO:0000313" key="2">
    <source>
        <dbReference type="EMBL" id="ASJ53944.1"/>
    </source>
</evidence>
<keyword evidence="1" id="KW-0732">Signal</keyword>
<accession>A0A220MFX1</accession>
<name>A0A220MFX1_9BACL</name>
<dbReference type="EMBL" id="CP018145">
    <property type="protein sequence ID" value="ASJ53944.1"/>
    <property type="molecule type" value="Genomic_DNA"/>
</dbReference>
<feature type="signal peptide" evidence="1">
    <location>
        <begin position="1"/>
        <end position="21"/>
    </location>
</feature>
<evidence type="ECO:0000256" key="1">
    <source>
        <dbReference type="SAM" id="SignalP"/>
    </source>
</evidence>
<protein>
    <submittedName>
        <fullName evidence="2">Uncharacterized protein</fullName>
    </submittedName>
</protein>
<feature type="chain" id="PRO_5013279162" evidence="1">
    <location>
        <begin position="22"/>
        <end position="180"/>
    </location>
</feature>
<reference evidence="2 3" key="1">
    <citation type="submission" date="2016-11" db="EMBL/GenBank/DDBJ databases">
        <authorList>
            <person name="Jaros S."/>
            <person name="Januszkiewicz K."/>
            <person name="Wedrychowicz H."/>
        </authorList>
    </citation>
    <scope>NUCLEOTIDE SEQUENCE [LARGE SCALE GENOMIC DNA]</scope>
    <source>
        <strain evidence="2 3">NF2</strain>
    </source>
</reference>
<dbReference type="KEGG" id="bfm:BP422_10575"/>
<dbReference type="Proteomes" id="UP000197781">
    <property type="component" value="Chromosome"/>
</dbReference>